<evidence type="ECO:0000256" key="3">
    <source>
        <dbReference type="ARBA" id="ARBA00022448"/>
    </source>
</evidence>
<dbReference type="Proteomes" id="UP000590647">
    <property type="component" value="Unassembled WGS sequence"/>
</dbReference>
<name>A0A7W9GYL1_9ACTN</name>
<evidence type="ECO:0000256" key="4">
    <source>
        <dbReference type="ARBA" id="ARBA00022596"/>
    </source>
</evidence>
<gene>
    <name evidence="10" type="ORF">HDA41_000369</name>
</gene>
<dbReference type="Pfam" id="PF03824">
    <property type="entry name" value="NicO"/>
    <property type="match status" value="1"/>
</dbReference>
<feature type="region of interest" description="Disordered" evidence="9">
    <location>
        <begin position="1"/>
        <end position="29"/>
    </location>
</feature>
<evidence type="ECO:0000256" key="1">
    <source>
        <dbReference type="ARBA" id="ARBA00004127"/>
    </source>
</evidence>
<evidence type="ECO:0000256" key="2">
    <source>
        <dbReference type="ARBA" id="ARBA00010892"/>
    </source>
</evidence>
<feature type="transmembrane region" description="Helical" evidence="8">
    <location>
        <begin position="344"/>
        <end position="364"/>
    </location>
</feature>
<dbReference type="PANTHER" id="PTHR31611:SF0">
    <property type="entry name" value="HIGH-AFFINITY NICKEL TRANSPORT PROTEIN NIC1"/>
    <property type="match status" value="1"/>
</dbReference>
<evidence type="ECO:0000256" key="6">
    <source>
        <dbReference type="ARBA" id="ARBA00022989"/>
    </source>
</evidence>
<proteinExistence type="inferred from homology"/>
<keyword evidence="4" id="KW-0533">Nickel</keyword>
<dbReference type="RefSeq" id="WP_184979960.1">
    <property type="nucleotide sequence ID" value="NZ_JACHNE010000001.1"/>
</dbReference>
<feature type="transmembrane region" description="Helical" evidence="8">
    <location>
        <begin position="156"/>
        <end position="181"/>
    </location>
</feature>
<keyword evidence="7 8" id="KW-0472">Membrane</keyword>
<feature type="transmembrane region" description="Helical" evidence="8">
    <location>
        <begin position="37"/>
        <end position="60"/>
    </location>
</feature>
<comment type="caution">
    <text evidence="10">The sequence shown here is derived from an EMBL/GenBank/DDBJ whole genome shotgun (WGS) entry which is preliminary data.</text>
</comment>
<feature type="transmembrane region" description="Helical" evidence="8">
    <location>
        <begin position="255"/>
        <end position="277"/>
    </location>
</feature>
<accession>A0A7W9GYL1</accession>
<dbReference type="GO" id="GO:0012505">
    <property type="term" value="C:endomembrane system"/>
    <property type="evidence" value="ECO:0007669"/>
    <property type="project" value="UniProtKB-SubCell"/>
</dbReference>
<evidence type="ECO:0000313" key="10">
    <source>
        <dbReference type="EMBL" id="MBB5792405.1"/>
    </source>
</evidence>
<evidence type="ECO:0000256" key="5">
    <source>
        <dbReference type="ARBA" id="ARBA00022692"/>
    </source>
</evidence>
<dbReference type="GO" id="GO:0005886">
    <property type="term" value="C:plasma membrane"/>
    <property type="evidence" value="ECO:0007669"/>
    <property type="project" value="UniProtKB-SubCell"/>
</dbReference>
<keyword evidence="6 8" id="KW-1133">Transmembrane helix</keyword>
<keyword evidence="3 8" id="KW-0813">Transport</keyword>
<dbReference type="EMBL" id="JACHNE010000001">
    <property type="protein sequence ID" value="MBB5792405.1"/>
    <property type="molecule type" value="Genomic_DNA"/>
</dbReference>
<comment type="similarity">
    <text evidence="2 8">Belongs to the NiCoT transporter (TC 2.A.52) family.</text>
</comment>
<organism evidence="10 11">
    <name type="scientific">Streptomyces caelestis</name>
    <dbReference type="NCBI Taxonomy" id="36816"/>
    <lineage>
        <taxon>Bacteria</taxon>
        <taxon>Bacillati</taxon>
        <taxon>Actinomycetota</taxon>
        <taxon>Actinomycetes</taxon>
        <taxon>Kitasatosporales</taxon>
        <taxon>Streptomycetaceae</taxon>
        <taxon>Streptomyces</taxon>
    </lineage>
</organism>
<evidence type="ECO:0000256" key="9">
    <source>
        <dbReference type="SAM" id="MobiDB-lite"/>
    </source>
</evidence>
<evidence type="ECO:0000256" key="8">
    <source>
        <dbReference type="RuleBase" id="RU362101"/>
    </source>
</evidence>
<protein>
    <recommendedName>
        <fullName evidence="8">Nickel/cobalt efflux system</fullName>
    </recommendedName>
</protein>
<keyword evidence="11" id="KW-1185">Reference proteome</keyword>
<dbReference type="PANTHER" id="PTHR31611">
    <property type="entry name" value="HIGH-AFFINITY NICKEL TRANSPORT PROTEIN NIC1"/>
    <property type="match status" value="1"/>
</dbReference>
<dbReference type="NCBIfam" id="TIGR00802">
    <property type="entry name" value="nico"/>
    <property type="match status" value="1"/>
</dbReference>
<evidence type="ECO:0000256" key="7">
    <source>
        <dbReference type="ARBA" id="ARBA00023136"/>
    </source>
</evidence>
<evidence type="ECO:0000313" key="11">
    <source>
        <dbReference type="Proteomes" id="UP000590647"/>
    </source>
</evidence>
<feature type="transmembrane region" description="Helical" evidence="8">
    <location>
        <begin position="225"/>
        <end position="249"/>
    </location>
</feature>
<feature type="transmembrane region" description="Helical" evidence="8">
    <location>
        <begin position="111"/>
        <end position="136"/>
    </location>
</feature>
<keyword evidence="5 8" id="KW-0812">Transmembrane</keyword>
<dbReference type="GO" id="GO:0015099">
    <property type="term" value="F:nickel cation transmembrane transporter activity"/>
    <property type="evidence" value="ECO:0007669"/>
    <property type="project" value="UniProtKB-UniRule"/>
</dbReference>
<dbReference type="InterPro" id="IPR011541">
    <property type="entry name" value="Ni/Co_transpt_high_affinity"/>
</dbReference>
<reference evidence="10 11" key="1">
    <citation type="submission" date="2020-08" db="EMBL/GenBank/DDBJ databases">
        <title>Sequencing the genomes of 1000 actinobacteria strains.</title>
        <authorList>
            <person name="Klenk H.-P."/>
        </authorList>
    </citation>
    <scope>NUCLEOTIDE SEQUENCE [LARGE SCALE GENOMIC DNA]</scope>
    <source>
        <strain evidence="10 11">DSM 40084</strain>
    </source>
</reference>
<dbReference type="AlphaFoldDB" id="A0A7W9GYL1"/>
<comment type="subcellular location">
    <subcellularLocation>
        <location evidence="8">Cell membrane</location>
        <topology evidence="8">Multi-pass membrane protein</topology>
    </subcellularLocation>
    <subcellularLocation>
        <location evidence="1">Endomembrane system</location>
        <topology evidence="1">Multi-pass membrane protein</topology>
    </subcellularLocation>
</comment>
<dbReference type="InterPro" id="IPR004688">
    <property type="entry name" value="Ni/Co_transpt"/>
</dbReference>
<feature type="transmembrane region" description="Helical" evidence="8">
    <location>
        <begin position="298"/>
        <end position="324"/>
    </location>
</feature>
<sequence length="386" mass="41407">MTAAPESTPPLPATASAQRTARHRVRTSMTRQEWTRVGGMAAVIVALHVIGWFVLVAIVAPEHRTIGTQTFGVGIGVTAYTLGMRHAFDADHIAAIDNTTRKLMAEGQRPLSVGFWFSLGHSSVVFALAFLLTLGVKTLAGPVRDGGSSLHDVTGLIGTTVSGTFLYLIAAVNLVILAGVWKVFRGMRSGRYDEAALEEQLNNRGFMNRLLGRVMKSVSRPGQMYPLGLLFGLGFDTATEIALLVLAGSGAASGLPWYAILCLPVLFAAGMCLLDTVDGSFMNFAYGWAFSKPVRKVYYNLTITGLSVAVALLIGTVELLGLLVEQLGLHGPFWDWISGLDLNVLGYAVVALFVATWVVALLVWRFGRIEEKWTGDLARPGGGVTP</sequence>